<feature type="compositionally biased region" description="Low complexity" evidence="1">
    <location>
        <begin position="71"/>
        <end position="80"/>
    </location>
</feature>
<feature type="region of interest" description="Disordered" evidence="1">
    <location>
        <begin position="64"/>
        <end position="112"/>
    </location>
</feature>
<keyword evidence="4" id="KW-1185">Reference proteome</keyword>
<feature type="signal peptide" evidence="2">
    <location>
        <begin position="1"/>
        <end position="26"/>
    </location>
</feature>
<keyword evidence="2" id="KW-0732">Signal</keyword>
<evidence type="ECO:0000256" key="1">
    <source>
        <dbReference type="SAM" id="MobiDB-lite"/>
    </source>
</evidence>
<dbReference type="AlphaFoldDB" id="A0A1E3WBI9"/>
<reference evidence="3 4" key="1">
    <citation type="journal article" date="2016" name="Environ. Microbiol.">
        <title>New Methyloceanibacter diversity from North Sea sediments includes methanotroph containing solely the soluble methane monooxygenase.</title>
        <authorList>
            <person name="Vekeman B."/>
            <person name="Kerckhof F.M."/>
            <person name="Cremers G."/>
            <person name="de Vos P."/>
            <person name="Vandamme P."/>
            <person name="Boon N."/>
            <person name="Op den Camp H.J."/>
            <person name="Heylen K."/>
        </authorList>
    </citation>
    <scope>NUCLEOTIDE SEQUENCE [LARGE SCALE GENOMIC DNA]</scope>
    <source>
        <strain evidence="3 4">R-67177</strain>
    </source>
</reference>
<name>A0A1E3WBI9_9HYPH</name>
<protein>
    <submittedName>
        <fullName evidence="3">Uncharacterized protein</fullName>
    </submittedName>
</protein>
<dbReference type="EMBL" id="LPWD01000154">
    <property type="protein sequence ID" value="ODS03174.1"/>
    <property type="molecule type" value="Genomic_DNA"/>
</dbReference>
<feature type="compositionally biased region" description="Low complexity" evidence="1">
    <location>
        <begin position="99"/>
        <end position="112"/>
    </location>
</feature>
<dbReference type="OrthoDB" id="8449969at2"/>
<proteinExistence type="predicted"/>
<gene>
    <name evidence="3" type="ORF">AUC71_11045</name>
</gene>
<comment type="caution">
    <text evidence="3">The sequence shown here is derived from an EMBL/GenBank/DDBJ whole genome shotgun (WGS) entry which is preliminary data.</text>
</comment>
<dbReference type="RefSeq" id="WP_069623618.1">
    <property type="nucleotide sequence ID" value="NZ_LPWD01000154.1"/>
</dbReference>
<evidence type="ECO:0000313" key="3">
    <source>
        <dbReference type="EMBL" id="ODS03174.1"/>
    </source>
</evidence>
<organism evidence="3 4">
    <name type="scientific">Methyloceanibacter marginalis</name>
    <dbReference type="NCBI Taxonomy" id="1774971"/>
    <lineage>
        <taxon>Bacteria</taxon>
        <taxon>Pseudomonadati</taxon>
        <taxon>Pseudomonadota</taxon>
        <taxon>Alphaproteobacteria</taxon>
        <taxon>Hyphomicrobiales</taxon>
        <taxon>Hyphomicrobiaceae</taxon>
        <taxon>Methyloceanibacter</taxon>
    </lineage>
</organism>
<dbReference type="Proteomes" id="UP000095042">
    <property type="component" value="Unassembled WGS sequence"/>
</dbReference>
<accession>A0A1E3WBI9</accession>
<evidence type="ECO:0000313" key="4">
    <source>
        <dbReference type="Proteomes" id="UP000095042"/>
    </source>
</evidence>
<sequence length="176" mass="17732">MRFVSGLLLLALTSVSSALVGGGAFAFTPPTPSHDRSPVQDAKIVCGDFGGGYTCKRESGAIRRGKNIKVPGSGSDSSGTSSGGGWFGGGDDDDPDALPPASGDTGAGAAPSATATSCPANAELLGGHCIPYTQSCRTGMDAGAPPQACQNAEEKLVCNFRSDGLKDCCCRTYSKF</sequence>
<feature type="chain" id="PRO_5009139171" evidence="2">
    <location>
        <begin position="27"/>
        <end position="176"/>
    </location>
</feature>
<evidence type="ECO:0000256" key="2">
    <source>
        <dbReference type="SAM" id="SignalP"/>
    </source>
</evidence>